<evidence type="ECO:0000313" key="4">
    <source>
        <dbReference type="Proteomes" id="UP001165383"/>
    </source>
</evidence>
<evidence type="ECO:0000256" key="1">
    <source>
        <dbReference type="PROSITE-ProRule" id="PRU00339"/>
    </source>
</evidence>
<proteinExistence type="predicted"/>
<accession>A0ABT0SAA1</accession>
<protein>
    <submittedName>
        <fullName evidence="3">Adenylate/guanylate cyclase domain-containing protein</fullName>
    </submittedName>
</protein>
<dbReference type="Proteomes" id="UP001165383">
    <property type="component" value="Unassembled WGS sequence"/>
</dbReference>
<dbReference type="SUPFAM" id="SSF55073">
    <property type="entry name" value="Nucleotide cyclase"/>
    <property type="match status" value="1"/>
</dbReference>
<evidence type="ECO:0000313" key="3">
    <source>
        <dbReference type="EMBL" id="MCL6741331.1"/>
    </source>
</evidence>
<dbReference type="Gene3D" id="1.25.40.10">
    <property type="entry name" value="Tetratricopeptide repeat domain"/>
    <property type="match status" value="2"/>
</dbReference>
<dbReference type="SMART" id="SM00028">
    <property type="entry name" value="TPR"/>
    <property type="match status" value="4"/>
</dbReference>
<dbReference type="PROSITE" id="PS50125">
    <property type="entry name" value="GUANYLATE_CYCLASE_2"/>
    <property type="match status" value="1"/>
</dbReference>
<dbReference type="InterPro" id="IPR019734">
    <property type="entry name" value="TPR_rpt"/>
</dbReference>
<sequence length="634" mass="70396">MLERRLTAILAADVVGYSRLMGANEVGTLRSLEGHQRELIEPEVAASRGRIVKLTGDGILAEFPSVVGAVECASAIQRGMRIRNRDIPDDRRIQLRIGINLGDVIVRDDDLFGDGVNIAARLEGVARPGGIAVSQSVRDHVGNKLDLLFRDKGDQLLKNIAEPVRVYDVVLEPGAPDPMSAEGPMMMSDKPSIAILPFTNMSGDPEQEYFSDGIAEDIITDLSKISNLFVVGRNTSFTYKGMFLQLPKVASELGVKFLLEGSVRKAGQKVRVTAQLIDGPSGGHLWADRYDRELTDIFVIQDEITKAIVDQLKVRLFPEEMEALGQAPTRNVEAYTYYLRGRQYFHNCTRWFLGLARQMFCQAIDLDPGYARAYAWLSLTQVRLASWFGVPSSMDEIVATACKAMELAPDLAEAHAALGEALNVVGRRPEAEAAFERALEIDPNNFEANLFYGRHWMSIGEYDRSLRYFMRATEVQPDDFQAPFLLEGSLRALGRADEGVPYVRMGVKRAEEALQKYPESSRPAQLGATALAAIGEVDQARRWIERALAIDPDDPHIKYNAACVYAQLGEVDKAFDFLEQWATHSGVENRDWMLHDPDLDALRENPRHQHIIDIIEARIGSRAPATASASPQPS</sequence>
<dbReference type="Gene3D" id="3.40.50.10070">
    <property type="entry name" value="TolB, N-terminal domain"/>
    <property type="match status" value="1"/>
</dbReference>
<dbReference type="Pfam" id="PF00211">
    <property type="entry name" value="Guanylate_cyc"/>
    <property type="match status" value="1"/>
</dbReference>
<feature type="repeat" description="TPR" evidence="1">
    <location>
        <begin position="446"/>
        <end position="479"/>
    </location>
</feature>
<dbReference type="Gene3D" id="3.30.70.1230">
    <property type="entry name" value="Nucleotide cyclase"/>
    <property type="match status" value="1"/>
</dbReference>
<dbReference type="SUPFAM" id="SSF48452">
    <property type="entry name" value="TPR-like"/>
    <property type="match status" value="1"/>
</dbReference>
<dbReference type="CDD" id="cd07302">
    <property type="entry name" value="CHD"/>
    <property type="match status" value="1"/>
</dbReference>
<dbReference type="InterPro" id="IPR029787">
    <property type="entry name" value="Nucleotide_cyclase"/>
</dbReference>
<dbReference type="PANTHER" id="PTHR43081">
    <property type="entry name" value="ADENYLATE CYCLASE, TERMINAL-DIFFERENTIATION SPECIFIC-RELATED"/>
    <property type="match status" value="1"/>
</dbReference>
<feature type="repeat" description="TPR" evidence="1">
    <location>
        <begin position="412"/>
        <end position="445"/>
    </location>
</feature>
<name>A0ABT0SAA1_9SPHN</name>
<reference evidence="3" key="1">
    <citation type="submission" date="2022-05" db="EMBL/GenBank/DDBJ databases">
        <authorList>
            <person name="Jo J.-H."/>
            <person name="Im W.-T."/>
        </authorList>
    </citation>
    <scope>NUCLEOTIDE SEQUENCE</scope>
    <source>
        <strain evidence="3">RB56-2</strain>
    </source>
</reference>
<keyword evidence="1" id="KW-0802">TPR repeat</keyword>
<dbReference type="PROSITE" id="PS50005">
    <property type="entry name" value="TPR"/>
    <property type="match status" value="2"/>
</dbReference>
<dbReference type="InterPro" id="IPR050697">
    <property type="entry name" value="Adenylyl/Guanylyl_Cyclase_3/4"/>
</dbReference>
<feature type="domain" description="Guanylate cyclase" evidence="2">
    <location>
        <begin position="8"/>
        <end position="123"/>
    </location>
</feature>
<dbReference type="Pfam" id="PF14559">
    <property type="entry name" value="TPR_19"/>
    <property type="match status" value="2"/>
</dbReference>
<organism evidence="3 4">
    <name type="scientific">Sphingomonas brevis</name>
    <dbReference type="NCBI Taxonomy" id="2908206"/>
    <lineage>
        <taxon>Bacteria</taxon>
        <taxon>Pseudomonadati</taxon>
        <taxon>Pseudomonadota</taxon>
        <taxon>Alphaproteobacteria</taxon>
        <taxon>Sphingomonadales</taxon>
        <taxon>Sphingomonadaceae</taxon>
        <taxon>Sphingomonas</taxon>
    </lineage>
</organism>
<evidence type="ECO:0000259" key="2">
    <source>
        <dbReference type="PROSITE" id="PS50125"/>
    </source>
</evidence>
<dbReference type="InterPro" id="IPR001054">
    <property type="entry name" value="A/G_cyclase"/>
</dbReference>
<dbReference type="NCBIfam" id="NF047558">
    <property type="entry name" value="TPR_END_plus"/>
    <property type="match status" value="1"/>
</dbReference>
<dbReference type="PROSITE" id="PS50293">
    <property type="entry name" value="TPR_REGION"/>
    <property type="match status" value="1"/>
</dbReference>
<dbReference type="PANTHER" id="PTHR43081:SF19">
    <property type="entry name" value="PH-SENSITIVE ADENYLATE CYCLASE RV1264"/>
    <property type="match status" value="1"/>
</dbReference>
<gene>
    <name evidence="3" type="ORF">LZ518_09340</name>
</gene>
<comment type="caution">
    <text evidence="3">The sequence shown here is derived from an EMBL/GenBank/DDBJ whole genome shotgun (WGS) entry which is preliminary data.</text>
</comment>
<dbReference type="EMBL" id="JAMGBB010000001">
    <property type="protein sequence ID" value="MCL6741331.1"/>
    <property type="molecule type" value="Genomic_DNA"/>
</dbReference>
<dbReference type="RefSeq" id="WP_249915725.1">
    <property type="nucleotide sequence ID" value="NZ_JAMGBB010000001.1"/>
</dbReference>
<dbReference type="InterPro" id="IPR011990">
    <property type="entry name" value="TPR-like_helical_dom_sf"/>
</dbReference>
<keyword evidence="4" id="KW-1185">Reference proteome</keyword>